<dbReference type="FunFam" id="1.20.1050.10:FF:000021">
    <property type="entry name" value="Elongation factor 1-gamma"/>
    <property type="match status" value="1"/>
</dbReference>
<keyword evidence="5 10" id="KW-0251">Elongation factor</keyword>
<dbReference type="CDD" id="cd03044">
    <property type="entry name" value="GST_N_EF1Bgamma"/>
    <property type="match status" value="1"/>
</dbReference>
<dbReference type="InterPro" id="IPR004046">
    <property type="entry name" value="GST_C"/>
</dbReference>
<protein>
    <recommendedName>
        <fullName evidence="3">DNA-directed RNA polymerase II subunit RPB7</fullName>
    </recommendedName>
    <alternativeName>
        <fullName evidence="9">DNA-directed RNA polymerase II subunit rpb7</fullName>
    </alternativeName>
</protein>
<dbReference type="Gene3D" id="2.40.50.140">
    <property type="entry name" value="Nucleic acid-binding proteins"/>
    <property type="match status" value="1"/>
</dbReference>
<evidence type="ECO:0000259" key="14">
    <source>
        <dbReference type="PROSITE" id="PS50405"/>
    </source>
</evidence>
<evidence type="ECO:0000256" key="8">
    <source>
        <dbReference type="ARBA" id="ARBA00023242"/>
    </source>
</evidence>
<feature type="domain" description="GST C-terminal" evidence="14">
    <location>
        <begin position="208"/>
        <end position="336"/>
    </location>
</feature>
<keyword evidence="8" id="KW-0539">Nucleus</keyword>
<comment type="subcellular location">
    <subcellularLocation>
        <location evidence="1">Nucleus</location>
    </subcellularLocation>
</comment>
<keyword evidence="7" id="KW-0804">Transcription</keyword>
<feature type="region of interest" description="Disordered" evidence="11">
    <location>
        <begin position="341"/>
        <end position="379"/>
    </location>
</feature>
<dbReference type="Proteomes" id="UP000314294">
    <property type="component" value="Unassembled WGS sequence"/>
</dbReference>
<dbReference type="InterPro" id="IPR001662">
    <property type="entry name" value="EF1B_G_C"/>
</dbReference>
<dbReference type="FunFam" id="3.30.70.1010:FF:000001">
    <property type="entry name" value="Elongation factor 1-gamma 1"/>
    <property type="match status" value="1"/>
</dbReference>
<reference evidence="15 16" key="1">
    <citation type="submission" date="2019-03" db="EMBL/GenBank/DDBJ databases">
        <title>First draft genome of Liparis tanakae, snailfish: a comprehensive survey of snailfish specific genes.</title>
        <authorList>
            <person name="Kim W."/>
            <person name="Song I."/>
            <person name="Jeong J.-H."/>
            <person name="Kim D."/>
            <person name="Kim S."/>
            <person name="Ryu S."/>
            <person name="Song J.Y."/>
            <person name="Lee S.K."/>
        </authorList>
    </citation>
    <scope>NUCLEOTIDE SEQUENCE [LARGE SCALE GENOMIC DNA]</scope>
    <source>
        <tissue evidence="15">Muscle</tissue>
    </source>
</reference>
<dbReference type="CDD" id="cd03181">
    <property type="entry name" value="GST_C_EF1Bgamma_like"/>
    <property type="match status" value="1"/>
</dbReference>
<dbReference type="GO" id="GO:0006351">
    <property type="term" value="P:DNA-templated transcription"/>
    <property type="evidence" value="ECO:0007669"/>
    <property type="project" value="InterPro"/>
</dbReference>
<evidence type="ECO:0000256" key="5">
    <source>
        <dbReference type="ARBA" id="ARBA00022768"/>
    </source>
</evidence>
<dbReference type="SUPFAM" id="SSF89942">
    <property type="entry name" value="eEF1-gamma domain"/>
    <property type="match status" value="1"/>
</dbReference>
<sequence length="554" mass="63002">MFYHISLEHEILLHPRYFGPNLLNTVKQKLFTEVEGTCTGKYGFVIAVTTIDNIGAGVIQPGRGFVLYPVKYKAIVFRPFKGEVVDAVVTQVNKVGLFTEIGPMSCFISRHSIPSEMEFDPNSNPPCYKTVDEDIVIQQDDEIRLKIVGTRVDKNDITLYTYPENWRAFKAQIAAQYSGASLKVASNSPAFTFGQTNRTPAFLSNFPLGKAAAQVLQWVSFADSEIIPPASAWVFPTLGIMQFNKQATEQAKEDIKKALAMLNQHLNTRTFLVGERVSLADITVACAMLWVYKQVLEPAFRQPYPNVTRWFVTCVNQPQFKTVLGEVNLCEKMAQFDSKKFADMQPKKEAPPKKEKAGKEAAKPQKKKEEKKPAPAEEEIDECDAALAAEPKSKDPYALMAKSSFVMDEFKRKYSNEDTLKVAIPHFWENYDHEGYSIWYSEYKYPEELTQAFKSCNLISGMFQRLEKLRKTAFASVALFGVNNDSTISGIWVFRGQELAFPLSPDWQIDYESYDWRKLDSKSEECKTLVKEYLAWEGDFKHVGKAFNEGRIFK</sequence>
<dbReference type="SUPFAM" id="SSF50249">
    <property type="entry name" value="Nucleic acid-binding proteins"/>
    <property type="match status" value="1"/>
</dbReference>
<accession>A0A4Z2IWN0</accession>
<evidence type="ECO:0000256" key="2">
    <source>
        <dbReference type="ARBA" id="ARBA00009307"/>
    </source>
</evidence>
<evidence type="ECO:0000256" key="3">
    <source>
        <dbReference type="ARBA" id="ARBA00015928"/>
    </source>
</evidence>
<dbReference type="GO" id="GO:0005737">
    <property type="term" value="C:cytoplasm"/>
    <property type="evidence" value="ECO:0007669"/>
    <property type="project" value="TreeGrafter"/>
</dbReference>
<dbReference type="GO" id="GO:0003676">
    <property type="term" value="F:nucleic acid binding"/>
    <property type="evidence" value="ECO:0007669"/>
    <property type="project" value="InterPro"/>
</dbReference>
<dbReference type="SUPFAM" id="SSF88798">
    <property type="entry name" value="N-terminal, heterodimerisation domain of RBP7 (RpoE)"/>
    <property type="match status" value="1"/>
</dbReference>
<dbReference type="PROSITE" id="PS50126">
    <property type="entry name" value="S1"/>
    <property type="match status" value="1"/>
</dbReference>
<evidence type="ECO:0000256" key="9">
    <source>
        <dbReference type="ARBA" id="ARBA00073912"/>
    </source>
</evidence>
<evidence type="ECO:0000256" key="10">
    <source>
        <dbReference type="PROSITE-ProRule" id="PRU00519"/>
    </source>
</evidence>
<dbReference type="InterPro" id="IPR010987">
    <property type="entry name" value="Glutathione-S-Trfase_C-like"/>
</dbReference>
<dbReference type="InterPro" id="IPR050802">
    <property type="entry name" value="EF-GSTs"/>
</dbReference>
<dbReference type="GO" id="GO:0000428">
    <property type="term" value="C:DNA-directed RNA polymerase complex"/>
    <property type="evidence" value="ECO:0007669"/>
    <property type="project" value="UniProtKB-KW"/>
</dbReference>
<dbReference type="SMART" id="SM00316">
    <property type="entry name" value="S1"/>
    <property type="match status" value="1"/>
</dbReference>
<comment type="similarity">
    <text evidence="2">Belongs to the eukaryotic RPB7/RPC8 RNA polymerase subunit family.</text>
</comment>
<dbReference type="AlphaFoldDB" id="A0A4Z2IWN0"/>
<name>A0A4Z2IWN0_9TELE</name>
<dbReference type="PANTHER" id="PTHR43986">
    <property type="entry name" value="ELONGATION FACTOR 1-GAMMA"/>
    <property type="match status" value="1"/>
</dbReference>
<evidence type="ECO:0000313" key="16">
    <source>
        <dbReference type="Proteomes" id="UP000314294"/>
    </source>
</evidence>
<feature type="domain" description="S1 motif" evidence="13">
    <location>
        <begin position="82"/>
        <end position="162"/>
    </location>
</feature>
<dbReference type="Gene3D" id="3.30.70.1010">
    <property type="entry name" value="Translation elongation factor EF1B, gamma chain, conserved domain"/>
    <property type="match status" value="1"/>
</dbReference>
<dbReference type="CDD" id="cd04462">
    <property type="entry name" value="S1_RNAPII_Rpb7"/>
    <property type="match status" value="1"/>
</dbReference>
<dbReference type="Pfam" id="PF00575">
    <property type="entry name" value="S1"/>
    <property type="match status" value="1"/>
</dbReference>
<dbReference type="FunFam" id="2.40.50.140:FF:000043">
    <property type="entry name" value="DNA-directed RNA polymerase II subunit RPB7"/>
    <property type="match status" value="1"/>
</dbReference>
<dbReference type="GO" id="GO:0003746">
    <property type="term" value="F:translation elongation factor activity"/>
    <property type="evidence" value="ECO:0007669"/>
    <property type="project" value="UniProtKB-UniRule"/>
</dbReference>
<dbReference type="SMART" id="SM01183">
    <property type="entry name" value="EF1G"/>
    <property type="match status" value="1"/>
</dbReference>
<dbReference type="Pfam" id="PF03876">
    <property type="entry name" value="SHS2_Rpb7-N"/>
    <property type="match status" value="1"/>
</dbReference>
<dbReference type="InterPro" id="IPR036433">
    <property type="entry name" value="EF1B_G_C_sf"/>
</dbReference>
<evidence type="ECO:0000256" key="4">
    <source>
        <dbReference type="ARBA" id="ARBA00022478"/>
    </source>
</evidence>
<dbReference type="InterPro" id="IPR003029">
    <property type="entry name" value="S1_domain"/>
</dbReference>
<dbReference type="Pfam" id="PF00043">
    <property type="entry name" value="GST_C"/>
    <property type="match status" value="1"/>
</dbReference>
<dbReference type="OrthoDB" id="249703at2759"/>
<evidence type="ECO:0000256" key="6">
    <source>
        <dbReference type="ARBA" id="ARBA00022917"/>
    </source>
</evidence>
<dbReference type="Gene3D" id="3.30.1490.120">
    <property type="entry name" value="RNA polymerase Rpb7-like, N-terminal domain"/>
    <property type="match status" value="1"/>
</dbReference>
<dbReference type="PROSITE" id="PS50405">
    <property type="entry name" value="GST_CTER"/>
    <property type="match status" value="1"/>
</dbReference>
<evidence type="ECO:0000259" key="13">
    <source>
        <dbReference type="PROSITE" id="PS50126"/>
    </source>
</evidence>
<dbReference type="SUPFAM" id="SSF47616">
    <property type="entry name" value="GST C-terminal domain-like"/>
    <property type="match status" value="1"/>
</dbReference>
<keyword evidence="6 10" id="KW-0648">Protein biosynthesis</keyword>
<organism evidence="15 16">
    <name type="scientific">Liparis tanakae</name>
    <name type="common">Tanaka's snailfish</name>
    <dbReference type="NCBI Taxonomy" id="230148"/>
    <lineage>
        <taxon>Eukaryota</taxon>
        <taxon>Metazoa</taxon>
        <taxon>Chordata</taxon>
        <taxon>Craniata</taxon>
        <taxon>Vertebrata</taxon>
        <taxon>Euteleostomi</taxon>
        <taxon>Actinopterygii</taxon>
        <taxon>Neopterygii</taxon>
        <taxon>Teleostei</taxon>
        <taxon>Neoteleostei</taxon>
        <taxon>Acanthomorphata</taxon>
        <taxon>Eupercaria</taxon>
        <taxon>Perciformes</taxon>
        <taxon>Cottioidei</taxon>
        <taxon>Cottales</taxon>
        <taxon>Liparidae</taxon>
        <taxon>Liparis</taxon>
    </lineage>
</organism>
<dbReference type="InterPro" id="IPR036898">
    <property type="entry name" value="RNA_pol_Rpb7-like_N_sf"/>
</dbReference>
<evidence type="ECO:0000256" key="1">
    <source>
        <dbReference type="ARBA" id="ARBA00004123"/>
    </source>
</evidence>
<evidence type="ECO:0000256" key="7">
    <source>
        <dbReference type="ARBA" id="ARBA00023163"/>
    </source>
</evidence>
<dbReference type="InterPro" id="IPR036282">
    <property type="entry name" value="Glutathione-S-Trfase_C_sf"/>
</dbReference>
<dbReference type="PANTHER" id="PTHR43986:SF1">
    <property type="entry name" value="ELONGATION FACTOR 1-GAMMA"/>
    <property type="match status" value="1"/>
</dbReference>
<evidence type="ECO:0000313" key="15">
    <source>
        <dbReference type="EMBL" id="TNN81938.1"/>
    </source>
</evidence>
<evidence type="ECO:0000259" key="12">
    <source>
        <dbReference type="PROSITE" id="PS50040"/>
    </source>
</evidence>
<keyword evidence="16" id="KW-1185">Reference proteome</keyword>
<keyword evidence="4" id="KW-0240">DNA-directed RNA polymerase</keyword>
<proteinExistence type="inferred from homology"/>
<dbReference type="GO" id="GO:0005634">
    <property type="term" value="C:nucleus"/>
    <property type="evidence" value="ECO:0007669"/>
    <property type="project" value="UniProtKB-SubCell"/>
</dbReference>
<feature type="compositionally biased region" description="Basic and acidic residues" evidence="11">
    <location>
        <begin position="341"/>
        <end position="375"/>
    </location>
</feature>
<dbReference type="InterPro" id="IPR005576">
    <property type="entry name" value="Rpb7-like_N"/>
</dbReference>
<evidence type="ECO:0000256" key="11">
    <source>
        <dbReference type="SAM" id="MobiDB-lite"/>
    </source>
</evidence>
<dbReference type="InterPro" id="IPR012340">
    <property type="entry name" value="NA-bd_OB-fold"/>
</dbReference>
<dbReference type="FunFam" id="3.30.1490.120:FF:000001">
    <property type="entry name" value="DNA-directed RNA polymerase II subunit RPB7"/>
    <property type="match status" value="1"/>
</dbReference>
<dbReference type="PROSITE" id="PS50040">
    <property type="entry name" value="EF1G_C"/>
    <property type="match status" value="1"/>
</dbReference>
<comment type="caution">
    <text evidence="15">The sequence shown here is derived from an EMBL/GenBank/DDBJ whole genome shotgun (WGS) entry which is preliminary data.</text>
</comment>
<gene>
    <name evidence="15" type="primary">eef1g</name>
    <name evidence="15" type="ORF">EYF80_007846</name>
</gene>
<dbReference type="EMBL" id="SRLO01000043">
    <property type="protein sequence ID" value="TNN81938.1"/>
    <property type="molecule type" value="Genomic_DNA"/>
</dbReference>
<feature type="domain" description="EF-1-gamma C-terminal" evidence="12">
    <location>
        <begin position="393"/>
        <end position="554"/>
    </location>
</feature>
<dbReference type="Pfam" id="PF00647">
    <property type="entry name" value="EF1G"/>
    <property type="match status" value="1"/>
</dbReference>
<dbReference type="CDD" id="cd04329">
    <property type="entry name" value="RNAP_II_Rpb7_N"/>
    <property type="match status" value="1"/>
</dbReference>
<dbReference type="Gene3D" id="1.20.1050.10">
    <property type="match status" value="1"/>
</dbReference>